<name>A0A6J4JFN5_9CHLR</name>
<dbReference type="CDD" id="cd01832">
    <property type="entry name" value="SGNH_hydrolase_like_1"/>
    <property type="match status" value="1"/>
</dbReference>
<accession>A0A6J4JFN5</accession>
<dbReference type="InterPro" id="IPR053140">
    <property type="entry name" value="GDSL_Rv0518-like"/>
</dbReference>
<dbReference type="InterPro" id="IPR013830">
    <property type="entry name" value="SGNH_hydro"/>
</dbReference>
<evidence type="ECO:0000259" key="1">
    <source>
        <dbReference type="Pfam" id="PF13472"/>
    </source>
</evidence>
<evidence type="ECO:0000313" key="2">
    <source>
        <dbReference type="EMBL" id="CAA9278529.1"/>
    </source>
</evidence>
<proteinExistence type="predicted"/>
<dbReference type="AlphaFoldDB" id="A0A6J4JFN5"/>
<dbReference type="Pfam" id="PF13472">
    <property type="entry name" value="Lipase_GDSL_2"/>
    <property type="match status" value="1"/>
</dbReference>
<dbReference type="EMBL" id="CADCTK010000744">
    <property type="protein sequence ID" value="CAA9278529.1"/>
    <property type="molecule type" value="Genomic_DNA"/>
</dbReference>
<protein>
    <recommendedName>
        <fullName evidence="1">SGNH hydrolase-type esterase domain-containing protein</fullName>
    </recommendedName>
</protein>
<dbReference type="Gene3D" id="3.40.50.1110">
    <property type="entry name" value="SGNH hydrolase"/>
    <property type="match status" value="1"/>
</dbReference>
<dbReference type="PANTHER" id="PTHR43784">
    <property type="entry name" value="GDSL-LIKE LIPASE/ACYLHYDROLASE, PUTATIVE (AFU_ORTHOLOGUE AFUA_2G00820)-RELATED"/>
    <property type="match status" value="1"/>
</dbReference>
<dbReference type="SUPFAM" id="SSF52266">
    <property type="entry name" value="SGNH hydrolase"/>
    <property type="match status" value="1"/>
</dbReference>
<feature type="domain" description="SGNH hydrolase-type esterase" evidence="1">
    <location>
        <begin position="11"/>
        <end position="188"/>
    </location>
</feature>
<dbReference type="PANTHER" id="PTHR43784:SF2">
    <property type="entry name" value="GDSL-LIKE LIPASE_ACYLHYDROLASE, PUTATIVE (AFU_ORTHOLOGUE AFUA_2G00820)-RELATED"/>
    <property type="match status" value="1"/>
</dbReference>
<gene>
    <name evidence="2" type="ORF">AVDCRST_MAG26-3210</name>
</gene>
<dbReference type="InterPro" id="IPR036514">
    <property type="entry name" value="SGNH_hydro_sf"/>
</dbReference>
<reference evidence="2" key="1">
    <citation type="submission" date="2020-02" db="EMBL/GenBank/DDBJ databases">
        <authorList>
            <person name="Meier V. D."/>
        </authorList>
    </citation>
    <scope>NUCLEOTIDE SEQUENCE</scope>
    <source>
        <strain evidence="2">AVDCRST_MAG26</strain>
    </source>
</reference>
<sequence length="212" mass="23158">MLPKTTRHYVAMGDSLSEGFSDWGQGDRSIGFAYILAGLLRTAAPGMEWTNLGTSGARTADVLRLQLPRAVRLEPDLVTLVVGGNDVTVTAPEEFREHYAGLVARLRSGVQGLIAIATLPDFAHLLPQQYASFRGGLSDRVHAFNRIIGETAARHDALLVDLHTSRESEDPRNLSGDGFHPNARGYRAIARAFAERLNQEGFDLRLPELDPA</sequence>
<organism evidence="2">
    <name type="scientific">uncultured Chloroflexia bacterium</name>
    <dbReference type="NCBI Taxonomy" id="1672391"/>
    <lineage>
        <taxon>Bacteria</taxon>
        <taxon>Bacillati</taxon>
        <taxon>Chloroflexota</taxon>
        <taxon>Chloroflexia</taxon>
        <taxon>environmental samples</taxon>
    </lineage>
</organism>